<evidence type="ECO:0000313" key="4">
    <source>
        <dbReference type="Proteomes" id="UP000515511"/>
    </source>
</evidence>
<dbReference type="InterPro" id="IPR011042">
    <property type="entry name" value="6-blade_b-propeller_TolB-like"/>
</dbReference>
<proteinExistence type="predicted"/>
<protein>
    <submittedName>
        <fullName evidence="3">SMP-30/gluconolactonase/LRE family protein</fullName>
    </submittedName>
</protein>
<feature type="compositionally biased region" description="Polar residues" evidence="1">
    <location>
        <begin position="14"/>
        <end position="37"/>
    </location>
</feature>
<organism evidence="3 4">
    <name type="scientific">Leifsonia shinshuensis</name>
    <dbReference type="NCBI Taxonomy" id="150026"/>
    <lineage>
        <taxon>Bacteria</taxon>
        <taxon>Bacillati</taxon>
        <taxon>Actinomycetota</taxon>
        <taxon>Actinomycetes</taxon>
        <taxon>Micrococcales</taxon>
        <taxon>Microbacteriaceae</taxon>
        <taxon>Leifsonia</taxon>
    </lineage>
</organism>
<dbReference type="EMBL" id="CP043641">
    <property type="protein sequence ID" value="QNE35407.1"/>
    <property type="molecule type" value="Genomic_DNA"/>
</dbReference>
<reference evidence="4" key="1">
    <citation type="submission" date="2019-09" db="EMBL/GenBank/DDBJ databases">
        <title>Antimicrobial potential of Antarctic Bacteria.</title>
        <authorList>
            <person name="Benaud N."/>
            <person name="Edwards R.J."/>
            <person name="Ferrari B.C."/>
        </authorList>
    </citation>
    <scope>NUCLEOTIDE SEQUENCE [LARGE SCALE GENOMIC DNA]</scope>
    <source>
        <strain evidence="4">INR9</strain>
    </source>
</reference>
<dbReference type="InterPro" id="IPR013658">
    <property type="entry name" value="SGL"/>
</dbReference>
<dbReference type="InterPro" id="IPR051262">
    <property type="entry name" value="SMP-30/CGR1_Lactonase"/>
</dbReference>
<evidence type="ECO:0000256" key="1">
    <source>
        <dbReference type="SAM" id="MobiDB-lite"/>
    </source>
</evidence>
<dbReference type="PANTHER" id="PTHR47572:SF5">
    <property type="entry name" value="BLR2277 PROTEIN"/>
    <property type="match status" value="1"/>
</dbReference>
<dbReference type="AlphaFoldDB" id="A0A7G6YA92"/>
<accession>A0A7G6YA92</accession>
<dbReference type="KEGG" id="lse:F1C12_09885"/>
<feature type="region of interest" description="Disordered" evidence="1">
    <location>
        <begin position="1"/>
        <end position="71"/>
    </location>
</feature>
<gene>
    <name evidence="3" type="ORF">F1C12_09885</name>
</gene>
<dbReference type="SUPFAM" id="SSF63829">
    <property type="entry name" value="Calcium-dependent phosphotriesterase"/>
    <property type="match status" value="1"/>
</dbReference>
<dbReference type="Pfam" id="PF08450">
    <property type="entry name" value="SGL"/>
    <property type="match status" value="1"/>
</dbReference>
<evidence type="ECO:0000259" key="2">
    <source>
        <dbReference type="Pfam" id="PF08450"/>
    </source>
</evidence>
<dbReference type="Gene3D" id="2.120.10.30">
    <property type="entry name" value="TolB, C-terminal domain"/>
    <property type="match status" value="1"/>
</dbReference>
<name>A0A7G6YA92_9MICO</name>
<sequence length="378" mass="40125">MAPRSRPSAPVGYRSTSCGTTDSSTWSTSAPRTPMSTGSAPGGSSDSRPRRPAPRPTRVFSLNKKGTPMTAERDAAVTVLSTDFAEMPQGADTLEDGSLVCVDVNNGDLITWSPGNGKLVVARTSSGPIGLVMGRDENAYLAHTGGHIGDFWTAPDAIDPCIQILHLGTTLPHTVLTEVEGRPLIAPHDICWGADGRLWFTDSNIWRWDEEERTEPGAIIAIDPDGTASVVVETGPDFPCGIVGDADGAVYWGESYRDRIMRRDPDGSVSLYYQLPEGHVPHALRFSADGSLWVASFGSSTVDVVAPDGSSIREIPLGDGIHPMSLSFEGTTLYVTAFREIEGDEMVGDLFAIDAGIAGAPVIRGSLIQSTLGQEQAV</sequence>
<dbReference type="PANTHER" id="PTHR47572">
    <property type="entry name" value="LIPOPROTEIN-RELATED"/>
    <property type="match status" value="1"/>
</dbReference>
<evidence type="ECO:0000313" key="3">
    <source>
        <dbReference type="EMBL" id="QNE35407.1"/>
    </source>
</evidence>
<feature type="domain" description="SMP-30/Gluconolactonase/LRE-like region" evidence="2">
    <location>
        <begin position="95"/>
        <end position="337"/>
    </location>
</feature>
<dbReference type="Proteomes" id="UP000515511">
    <property type="component" value="Chromosome"/>
</dbReference>